<dbReference type="PANTHER" id="PTHR44154:SF1">
    <property type="entry name" value="QUINONE OXIDOREDUCTASE"/>
    <property type="match status" value="1"/>
</dbReference>
<name>A0ABT3VGS6_9ACTN</name>
<dbReference type="EC" id="1.3.1.85" evidence="3"/>
<keyword evidence="3" id="KW-0560">Oxidoreductase</keyword>
<dbReference type="InterPro" id="IPR013154">
    <property type="entry name" value="ADH-like_N"/>
</dbReference>
<sequence length="454" mass="48699">MDQLAEAALAGACADDLLGTDVPGHYTAAHLRVDDVDLFGPGQDRDVRRTLHVDQVPMPDLAPDEALVAVMASSINYNTVWSAMFEPLPTFGFLQRYGKRDRFTRRHDQPFHVVGSDGAGVVVRTGEGVSRWTVGDHVIISPVQVDDHEPMTHADSMISDGQRAWGYETNFGGLAHYAVVKASQLLAKPGHLTWEESATTMLTAATAYRMLIGSKGARIKLGDLVLIWGATGGLGAFAVQLVRSAGGIPIGVVGTEAKVKPARDLGCELVVDRESIGLTGAGDPSAVQEQGKRLGREIRKALGEDPHVAFDYVGKQTFGISVLAVRRGGTVITCGSSTGYDHHYDNRYLWMNSKRIIGSHGANLQEHAECKRLFDLGAIVPVLSRVYPLTAVGDAARLVQRNEHTGKIGVLCLSPQEGLGVTDQALRNRIGPARLNPLRSTDAFGGPHGHTEGV</sequence>
<dbReference type="Gene3D" id="3.90.180.10">
    <property type="entry name" value="Medium-chain alcohol dehydrogenases, catalytic domain"/>
    <property type="match status" value="2"/>
</dbReference>
<dbReference type="InterPro" id="IPR011032">
    <property type="entry name" value="GroES-like_sf"/>
</dbReference>
<evidence type="ECO:0000313" key="3">
    <source>
        <dbReference type="EMBL" id="MCX4238855.1"/>
    </source>
</evidence>
<dbReference type="EMBL" id="JAIFZO010000002">
    <property type="protein sequence ID" value="MCX4238855.1"/>
    <property type="molecule type" value="Genomic_DNA"/>
</dbReference>
<dbReference type="RefSeq" id="WP_267031112.1">
    <property type="nucleotide sequence ID" value="NZ_JAIFZO010000002.1"/>
</dbReference>
<protein>
    <submittedName>
        <fullName evidence="3">Crotonyl-CoA carboxylase/reductase</fullName>
        <ecNumber evidence="3">1.3.1.85</ecNumber>
    </submittedName>
</protein>
<reference evidence="3" key="1">
    <citation type="journal article" date="2022" name="bioRxiv">
        <title>Discovery and biosynthetic assessment of Streptomyces ortus sp nov. isolated from a deep-sea sponge.</title>
        <authorList>
            <person name="Williams S.E."/>
        </authorList>
    </citation>
    <scope>NUCLEOTIDE SEQUENCE</scope>
    <source>
        <strain evidence="3">A15ISP2-DRY2</strain>
    </source>
</reference>
<proteinExistence type="predicted"/>
<feature type="domain" description="Enoyl reductase (ER)" evidence="2">
    <location>
        <begin position="46"/>
        <end position="410"/>
    </location>
</feature>
<dbReference type="Pfam" id="PF00107">
    <property type="entry name" value="ADH_zinc_N"/>
    <property type="match status" value="1"/>
</dbReference>
<evidence type="ECO:0000313" key="4">
    <source>
        <dbReference type="Proteomes" id="UP001165590"/>
    </source>
</evidence>
<organism evidence="3 4">
    <name type="scientific">Streptomyces ortus</name>
    <dbReference type="NCBI Taxonomy" id="2867268"/>
    <lineage>
        <taxon>Bacteria</taxon>
        <taxon>Bacillati</taxon>
        <taxon>Actinomycetota</taxon>
        <taxon>Actinomycetes</taxon>
        <taxon>Kitasatosporales</taxon>
        <taxon>Streptomycetaceae</taxon>
        <taxon>Streptomyces</taxon>
    </lineage>
</organism>
<dbReference type="PANTHER" id="PTHR44154">
    <property type="entry name" value="QUINONE OXIDOREDUCTASE"/>
    <property type="match status" value="1"/>
</dbReference>
<dbReference type="InterPro" id="IPR013149">
    <property type="entry name" value="ADH-like_C"/>
</dbReference>
<evidence type="ECO:0000259" key="2">
    <source>
        <dbReference type="SMART" id="SM00829"/>
    </source>
</evidence>
<dbReference type="InterPro" id="IPR051603">
    <property type="entry name" value="Zinc-ADH_QOR/CCCR"/>
</dbReference>
<gene>
    <name evidence="3" type="primary">ccrA</name>
    <name evidence="3" type="ORF">K3769_40010</name>
</gene>
<accession>A0ABT3VGS6</accession>
<dbReference type="InterPro" id="IPR036291">
    <property type="entry name" value="NAD(P)-bd_dom_sf"/>
</dbReference>
<dbReference type="SUPFAM" id="SSF50129">
    <property type="entry name" value="GroES-like"/>
    <property type="match status" value="1"/>
</dbReference>
<keyword evidence="1" id="KW-0521">NADP</keyword>
<dbReference type="SMART" id="SM00829">
    <property type="entry name" value="PKS_ER"/>
    <property type="match status" value="1"/>
</dbReference>
<dbReference type="InterPro" id="IPR010085">
    <property type="entry name" value="Crot_CoA_red"/>
</dbReference>
<dbReference type="Pfam" id="PF08240">
    <property type="entry name" value="ADH_N"/>
    <property type="match status" value="1"/>
</dbReference>
<dbReference type="Proteomes" id="UP001165590">
    <property type="component" value="Unassembled WGS sequence"/>
</dbReference>
<dbReference type="GO" id="GO:0016491">
    <property type="term" value="F:oxidoreductase activity"/>
    <property type="evidence" value="ECO:0007669"/>
    <property type="project" value="UniProtKB-KW"/>
</dbReference>
<keyword evidence="4" id="KW-1185">Reference proteome</keyword>
<comment type="caution">
    <text evidence="3">The sequence shown here is derived from an EMBL/GenBank/DDBJ whole genome shotgun (WGS) entry which is preliminary data.</text>
</comment>
<dbReference type="InterPro" id="IPR020843">
    <property type="entry name" value="ER"/>
</dbReference>
<dbReference type="SUPFAM" id="SSF51735">
    <property type="entry name" value="NAD(P)-binding Rossmann-fold domains"/>
    <property type="match status" value="1"/>
</dbReference>
<evidence type="ECO:0000256" key="1">
    <source>
        <dbReference type="ARBA" id="ARBA00022857"/>
    </source>
</evidence>
<dbReference type="NCBIfam" id="TIGR01751">
    <property type="entry name" value="crot-CoA-red"/>
    <property type="match status" value="1"/>
</dbReference>